<accession>A0A922T8T8</accession>
<evidence type="ECO:0000313" key="2">
    <source>
        <dbReference type="Proteomes" id="UP000028704"/>
    </source>
</evidence>
<reference evidence="1 2" key="1">
    <citation type="journal article" date="2014" name="Int. J. Syst. Evol. Microbiol.">
        <title>Phylogenomics and the dynamic genome evolution of the genus Streptococcus.</title>
        <authorList>
            <consortium name="The Broad Institute Genome Sequencing Platform"/>
            <person name="Richards V.P."/>
            <person name="Palmer S.R."/>
            <person name="Pavinski Bitar P.D."/>
            <person name="Qin X."/>
            <person name="Weinstock G.M."/>
            <person name="Highlander S.K."/>
            <person name="Town C.D."/>
            <person name="Burne R.A."/>
            <person name="Stanhope M.J."/>
        </authorList>
    </citation>
    <scope>NUCLEOTIDE SEQUENCE [LARGE SCALE GENOMIC DNA]</scope>
    <source>
        <strain evidence="1 2">CECT 5772</strain>
    </source>
</reference>
<dbReference type="Proteomes" id="UP000028704">
    <property type="component" value="Unassembled WGS sequence"/>
</dbReference>
<dbReference type="NCBIfam" id="TIGR01637">
    <property type="entry name" value="phage_arpU"/>
    <property type="match status" value="1"/>
</dbReference>
<organism evidence="1 2">
    <name type="scientific">Streptococcus equi subsp. ruminatorum CECT 5772</name>
    <dbReference type="NCBI Taxonomy" id="1051981"/>
    <lineage>
        <taxon>Bacteria</taxon>
        <taxon>Bacillati</taxon>
        <taxon>Bacillota</taxon>
        <taxon>Bacilli</taxon>
        <taxon>Lactobacillales</taxon>
        <taxon>Streptococcaceae</taxon>
        <taxon>Streptococcus</taxon>
    </lineage>
</organism>
<dbReference type="EMBL" id="AWEX01000006">
    <property type="protein sequence ID" value="KED05306.1"/>
    <property type="molecule type" value="Genomic_DNA"/>
</dbReference>
<comment type="caution">
    <text evidence="1">The sequence shown here is derived from an EMBL/GenBank/DDBJ whole genome shotgun (WGS) entry which is preliminary data.</text>
</comment>
<proteinExistence type="predicted"/>
<sequence>MTATYSFEPRQPNNNPSKPVERLAITKVDAMAELDAIEFAVGNLFNPYHRRILYDRYIKTNTKSNQEISDELGYEKTQYHDMLTNALLAFASLYRDSILVVEKSEK</sequence>
<gene>
    <name evidence="1" type="ORF">CECT5772_00686</name>
</gene>
<dbReference type="InterPro" id="IPR006524">
    <property type="entry name" value="ArpU-like"/>
</dbReference>
<dbReference type="AlphaFoldDB" id="A0A922T8T8"/>
<name>A0A922T8T8_9STRE</name>
<protein>
    <submittedName>
        <fullName evidence="1">Phage encoded transcriptional regulator, ArpU family protein</fullName>
    </submittedName>
</protein>
<evidence type="ECO:0000313" key="1">
    <source>
        <dbReference type="EMBL" id="KED05306.1"/>
    </source>
</evidence>